<protein>
    <submittedName>
        <fullName evidence="1">Uncharacterized protein</fullName>
    </submittedName>
</protein>
<name>A0A1B0WMG9_9CAUD</name>
<dbReference type="GeneID" id="30307368"/>
<accession>A0A1B0WMG9</accession>
<reference evidence="1 2" key="1">
    <citation type="submission" date="2016-01" db="EMBL/GenBank/DDBJ databases">
        <title>Molecular aspects and genomic diversity of bacteriophages-specific to fish pathogen Flavobacterium psychrophilum.</title>
        <authorList>
            <person name="Castillo D."/>
            <person name="Middelboe M."/>
        </authorList>
    </citation>
    <scope>NUCLEOTIDE SEQUENCE [LARGE SCALE GENOMIC DNA]</scope>
</reference>
<dbReference type="Proteomes" id="UP000207627">
    <property type="component" value="Segment"/>
</dbReference>
<dbReference type="EMBL" id="KU599889">
    <property type="protein sequence ID" value="ANB41076.1"/>
    <property type="molecule type" value="Genomic_DNA"/>
</dbReference>
<dbReference type="OrthoDB" id="19122at10239"/>
<evidence type="ECO:0000313" key="2">
    <source>
        <dbReference type="Proteomes" id="UP000207627"/>
    </source>
</evidence>
<sequence length="91" mass="10583">MTNIGEKSKTNNVHLHIENAFKIIDAHLPDYYVDKVMQKLPEGSKVTKGQIRNIRNRVKKVEEKRIEIVNVLVEIALEYKKAIQKLEKLTT</sequence>
<proteinExistence type="predicted"/>
<keyword evidence="2" id="KW-1185">Reference proteome</keyword>
<evidence type="ECO:0000313" key="1">
    <source>
        <dbReference type="EMBL" id="ANB41076.1"/>
    </source>
</evidence>
<dbReference type="RefSeq" id="YP_009321868.1">
    <property type="nucleotide sequence ID" value="NC_031911.1"/>
</dbReference>
<organism evidence="1 2">
    <name type="scientific">Flavobacterium phage 1H</name>
    <dbReference type="NCBI Taxonomy" id="1792272"/>
    <lineage>
        <taxon>Viruses</taxon>
        <taxon>Duplodnaviria</taxon>
        <taxon>Heunggongvirae</taxon>
        <taxon>Uroviricota</taxon>
        <taxon>Caudoviricetes</taxon>
        <taxon>Duneviridae</taxon>
        <taxon>Unahavirus</taxon>
        <taxon>Unahavirus uv1H</taxon>
    </lineage>
</organism>
<dbReference type="KEGG" id="vg:30307368"/>